<feature type="region of interest" description="Disordered" evidence="1">
    <location>
        <begin position="1"/>
        <end position="98"/>
    </location>
</feature>
<evidence type="ECO:0000313" key="2">
    <source>
        <dbReference type="EMBL" id="GME66532.1"/>
    </source>
</evidence>
<organism evidence="2 3">
    <name type="scientific">Candida boidinii</name>
    <name type="common">Yeast</name>
    <dbReference type="NCBI Taxonomy" id="5477"/>
    <lineage>
        <taxon>Eukaryota</taxon>
        <taxon>Fungi</taxon>
        <taxon>Dikarya</taxon>
        <taxon>Ascomycota</taxon>
        <taxon>Saccharomycotina</taxon>
        <taxon>Pichiomycetes</taxon>
        <taxon>Pichiales</taxon>
        <taxon>Pichiaceae</taxon>
        <taxon>Ogataea</taxon>
        <taxon>Ogataea/Candida clade</taxon>
    </lineage>
</organism>
<sequence>MSFPELDSNRRRTVNSSTYNSRRGGGTSANDNGENNEDYSRRVNNSDSPRGRGGRRGQIRGRGRGYYRGNMSQRISESNREDFHRIKESPSESVPGALVNNDQRLDYSLLEKRKLRFQKEAKAIERNKESEFGLVSRGEDLRLQKDTKERTKFFESVKEKYDLVKSMDLPISEKDKDFILMSMRKLREASLRIEELDILTKEIYLFSIEFSISVGHHQSYIPAINFLLSKTSNDNKKHSDVLSKKEVEFLINCIILYNINFLKQKEESLSFFYKFYSSFDFLSIPDVDDLSLMSDTQLIYKNIECLITDDFHCWLKILEHQRLNNPSYYNIMKLGLQNFIRLGLDVLGKSYNMLNVSVLEGFMLTDFDDLVSIYKCSWKLNQDTRNVSMKLAKCNK</sequence>
<feature type="compositionally biased region" description="Basic residues" evidence="1">
    <location>
        <begin position="52"/>
        <end position="65"/>
    </location>
</feature>
<proteinExistence type="predicted"/>
<evidence type="ECO:0000313" key="3">
    <source>
        <dbReference type="Proteomes" id="UP001165120"/>
    </source>
</evidence>
<dbReference type="PANTHER" id="PTHR39398:SF1">
    <property type="entry name" value="CSN8_PSMD8_EIF3K DOMAIN-CONTAINING PROTEIN"/>
    <property type="match status" value="1"/>
</dbReference>
<evidence type="ECO:0000256" key="1">
    <source>
        <dbReference type="SAM" id="MobiDB-lite"/>
    </source>
</evidence>
<keyword evidence="3" id="KW-1185">Reference proteome</keyword>
<dbReference type="PANTHER" id="PTHR39398">
    <property type="entry name" value="YALI0F14311P"/>
    <property type="match status" value="1"/>
</dbReference>
<feature type="compositionally biased region" description="Basic and acidic residues" evidence="1">
    <location>
        <begin position="77"/>
        <end position="90"/>
    </location>
</feature>
<dbReference type="Proteomes" id="UP001165120">
    <property type="component" value="Unassembled WGS sequence"/>
</dbReference>
<protein>
    <submittedName>
        <fullName evidence="2">Unnamed protein product</fullName>
    </submittedName>
</protein>
<accession>A0A9W6STM7</accession>
<comment type="caution">
    <text evidence="2">The sequence shown here is derived from an EMBL/GenBank/DDBJ whole genome shotgun (WGS) entry which is preliminary data.</text>
</comment>
<reference evidence="2" key="1">
    <citation type="submission" date="2023-04" db="EMBL/GenBank/DDBJ databases">
        <title>Candida boidinii NBRC 10035.</title>
        <authorList>
            <person name="Ichikawa N."/>
            <person name="Sato H."/>
            <person name="Tonouchi N."/>
        </authorList>
    </citation>
    <scope>NUCLEOTIDE SEQUENCE</scope>
    <source>
        <strain evidence="2">NBRC 10035</strain>
    </source>
</reference>
<dbReference type="AlphaFoldDB" id="A0A9W6STM7"/>
<name>A0A9W6STM7_CANBO</name>
<dbReference type="EMBL" id="BSXN01000001">
    <property type="protein sequence ID" value="GME66532.1"/>
    <property type="molecule type" value="Genomic_DNA"/>
</dbReference>
<gene>
    <name evidence="2" type="ORF">Cboi02_000000500</name>
</gene>